<evidence type="ECO:0000256" key="1">
    <source>
        <dbReference type="SAM" id="Coils"/>
    </source>
</evidence>
<dbReference type="InterPro" id="IPR023393">
    <property type="entry name" value="START-like_dom_sf"/>
</dbReference>
<dbReference type="Proteomes" id="UP001626550">
    <property type="component" value="Unassembled WGS sequence"/>
</dbReference>
<evidence type="ECO:0000313" key="5">
    <source>
        <dbReference type="Proteomes" id="UP001626550"/>
    </source>
</evidence>
<dbReference type="Pfam" id="PF02121">
    <property type="entry name" value="IP_trans"/>
    <property type="match status" value="1"/>
</dbReference>
<reference evidence="4 5" key="1">
    <citation type="submission" date="2024-11" db="EMBL/GenBank/DDBJ databases">
        <title>Adaptive evolution of stress response genes in parasites aligns with host niche diversity.</title>
        <authorList>
            <person name="Hahn C."/>
            <person name="Resl P."/>
        </authorList>
    </citation>
    <scope>NUCLEOTIDE SEQUENCE [LARGE SCALE GENOMIC DNA]</scope>
    <source>
        <strain evidence="4">EGGRZ-B1_66</strain>
        <tissue evidence="4">Body</tissue>
    </source>
</reference>
<evidence type="ECO:0000259" key="3">
    <source>
        <dbReference type="Pfam" id="PF02121"/>
    </source>
</evidence>
<protein>
    <recommendedName>
        <fullName evidence="3">Phosphatidylinositol transfer protein N-terminal domain-containing protein</fullName>
    </recommendedName>
</protein>
<dbReference type="EMBL" id="JBJKFK010000025">
    <property type="protein sequence ID" value="KAL3320846.1"/>
    <property type="molecule type" value="Genomic_DNA"/>
</dbReference>
<proteinExistence type="predicted"/>
<accession>A0ABD2QQ35</accession>
<dbReference type="GO" id="GO:0008526">
    <property type="term" value="F:phosphatidylinositol transfer activity"/>
    <property type="evidence" value="ECO:0007669"/>
    <property type="project" value="UniProtKB-ARBA"/>
</dbReference>
<dbReference type="Gene3D" id="3.30.530.20">
    <property type="match status" value="1"/>
</dbReference>
<dbReference type="GO" id="GO:0005737">
    <property type="term" value="C:cytoplasm"/>
    <property type="evidence" value="ECO:0007669"/>
    <property type="project" value="UniProtKB-ARBA"/>
</dbReference>
<feature type="region of interest" description="Disordered" evidence="2">
    <location>
        <begin position="39"/>
        <end position="58"/>
    </location>
</feature>
<dbReference type="AlphaFoldDB" id="A0ABD2QQ35"/>
<dbReference type="SUPFAM" id="SSF55961">
    <property type="entry name" value="Bet v1-like"/>
    <property type="match status" value="1"/>
</dbReference>
<dbReference type="FunFam" id="3.30.530.20:FF:000028">
    <property type="entry name" value="Phosphatidylinositol transfer protein 5"/>
    <property type="match status" value="1"/>
</dbReference>
<comment type="caution">
    <text evidence="4">The sequence shown here is derived from an EMBL/GenBank/DDBJ whole genome shotgun (WGS) entry which is preliminary data.</text>
</comment>
<keyword evidence="1" id="KW-0175">Coiled coil</keyword>
<dbReference type="InterPro" id="IPR001666">
    <property type="entry name" value="PI_transfer"/>
</dbReference>
<dbReference type="PANTHER" id="PTHR10658:SF11">
    <property type="entry name" value="VIBRATOR, ISOFORM B"/>
    <property type="match status" value="1"/>
</dbReference>
<gene>
    <name evidence="4" type="ORF">Ciccas_000473</name>
</gene>
<sequence length="419" mass="48940">MHITEFRVFLPITVDSYQVAQLYTVAEVSKLETGGGQGIKVEKNEPFDEKTNAPNPPLLGGKFTKGQYTLKKYYLEKKVPSLLRKVISKQALVVTEEAWNAYPYCRTVITSDYFSPERFKLTIESYHAPDMNMENAHQLDGEHLKLRHVQVLNIADEAQARAFNVVNPDFNPQAFISKKTGIGPMTDPNWYEKDSVPIRMCAYKLVTVQAKMFGVQTMLENFIINQEARLFLDFHRKVFCLMDNWYGMDMQALRDYEDKTKRELEENSECRFLVRHLVREQQIARQRLKDLNDQINKLQESLLAARTPQVFRVKYERIDSLLKMLQNIRAAFGYLETQMQNLRANLMWKRPLDLALKSFLILGARQQSVWKRDRLNPDEIKRSIVRPKFRAKHWFSKSIELAHEAICSRDDGTTPFTSE</sequence>
<dbReference type="PANTHER" id="PTHR10658">
    <property type="entry name" value="PHOSPHATIDYLINOSITOL TRANSFER PROTEIN"/>
    <property type="match status" value="1"/>
</dbReference>
<name>A0ABD2QQ35_9PLAT</name>
<dbReference type="PRINTS" id="PR00391">
    <property type="entry name" value="PITRANSFER"/>
</dbReference>
<evidence type="ECO:0000313" key="4">
    <source>
        <dbReference type="EMBL" id="KAL3320846.1"/>
    </source>
</evidence>
<dbReference type="InterPro" id="IPR055261">
    <property type="entry name" value="PI_transfer_N"/>
</dbReference>
<feature type="compositionally biased region" description="Basic and acidic residues" evidence="2">
    <location>
        <begin position="40"/>
        <end position="51"/>
    </location>
</feature>
<feature type="coiled-coil region" evidence="1">
    <location>
        <begin position="274"/>
        <end position="301"/>
    </location>
</feature>
<feature type="domain" description="Phosphatidylinositol transfer protein N-terminal" evidence="3">
    <location>
        <begin position="1"/>
        <end position="261"/>
    </location>
</feature>
<keyword evidence="5" id="KW-1185">Reference proteome</keyword>
<evidence type="ECO:0000256" key="2">
    <source>
        <dbReference type="SAM" id="MobiDB-lite"/>
    </source>
</evidence>
<dbReference type="GO" id="GO:0071944">
    <property type="term" value="C:cell periphery"/>
    <property type="evidence" value="ECO:0007669"/>
    <property type="project" value="UniProtKB-ARBA"/>
</dbReference>
<organism evidence="4 5">
    <name type="scientific">Cichlidogyrus casuarinus</name>
    <dbReference type="NCBI Taxonomy" id="1844966"/>
    <lineage>
        <taxon>Eukaryota</taxon>
        <taxon>Metazoa</taxon>
        <taxon>Spiralia</taxon>
        <taxon>Lophotrochozoa</taxon>
        <taxon>Platyhelminthes</taxon>
        <taxon>Monogenea</taxon>
        <taxon>Monopisthocotylea</taxon>
        <taxon>Dactylogyridea</taxon>
        <taxon>Ancyrocephalidae</taxon>
        <taxon>Cichlidogyrus</taxon>
    </lineage>
</organism>